<keyword evidence="2" id="KW-0472">Membrane</keyword>
<comment type="caution">
    <text evidence="3">The sequence shown here is derived from an EMBL/GenBank/DDBJ whole genome shotgun (WGS) entry which is preliminary data.</text>
</comment>
<feature type="region of interest" description="Disordered" evidence="1">
    <location>
        <begin position="690"/>
        <end position="713"/>
    </location>
</feature>
<dbReference type="EMBL" id="JBBPCC010000006">
    <property type="protein sequence ID" value="MEK8128598.1"/>
    <property type="molecule type" value="Genomic_DNA"/>
</dbReference>
<dbReference type="RefSeq" id="WP_341415676.1">
    <property type="nucleotide sequence ID" value="NZ_JBBPCC010000006.1"/>
</dbReference>
<sequence>MKNLWRNERGAALILVLMLSMVITVGLTALILSTQQGQRNSVHDGNAERSNYIAESGAVIVKRLVKNAADNNVQVLNLNAAQLKVLEDVKPSFTLDGTNDMKISPFKEEGKIVVNIEGFSKFNDSLQKRTKITLPVLANSNGGGSGSNGNGIFGNDVVGTSVTEKNQKKTEQWVRHWDEKTSKESAPGQYYKVTNYQEQMTNHFTKQIDANRPVFSTSAVFPLQGPTAPIIPLEVLDEKNCSKSEFQASDLDAVSEIYCTKNIVISPKGMTKKTPIYTNGSITVRGDITNGTYMGTLSAKGNITFEGKIYGGEFGETISGGQIIFMDELNGGAFSSRLSARGDIEFRGNINGVTFSGDTLSGGSIYYKRVVNNITYSGRLSVQQNIVFEEGLKKGTFSIGLVAGNDLLFKRSVGDTGPVIISGLMESGGELKFFEPVRNVTASGRFVSGKAMTFNKEVGSNFVVSGSLHSHGGITFVEPVTNSTVSGGLYAKGDITFQKAIQGNSTLGEIKSGNNITFQNVDGSTITGDVIANGLLAFNGNLNEGALFKQNLVSNSANSDLKFSAGSRVAVEGSIYSARGIDFNQLNGVKVGKSVYAYKDIRMPTNLSYLNVTGAVLSRDGSVTFPKLFGCGSKDACYIGSFVAGTAGINFNYNLDGFMYFGGLSTAQAINYNGTQNGPPNTIRISRKVPEGYTEDNSNNSGGINFGEWRTTS</sequence>
<evidence type="ECO:0008006" key="5">
    <source>
        <dbReference type="Google" id="ProtNLM"/>
    </source>
</evidence>
<proteinExistence type="predicted"/>
<keyword evidence="4" id="KW-1185">Reference proteome</keyword>
<evidence type="ECO:0000313" key="3">
    <source>
        <dbReference type="EMBL" id="MEK8128598.1"/>
    </source>
</evidence>
<organism evidence="3 4">
    <name type="scientific">Paenibacillus filicis</name>
    <dbReference type="NCBI Taxonomy" id="669464"/>
    <lineage>
        <taxon>Bacteria</taxon>
        <taxon>Bacillati</taxon>
        <taxon>Bacillota</taxon>
        <taxon>Bacilli</taxon>
        <taxon>Bacillales</taxon>
        <taxon>Paenibacillaceae</taxon>
        <taxon>Paenibacillus</taxon>
    </lineage>
</organism>
<evidence type="ECO:0000256" key="1">
    <source>
        <dbReference type="SAM" id="MobiDB-lite"/>
    </source>
</evidence>
<dbReference type="Proteomes" id="UP001469365">
    <property type="component" value="Unassembled WGS sequence"/>
</dbReference>
<feature type="transmembrane region" description="Helical" evidence="2">
    <location>
        <begin position="12"/>
        <end position="32"/>
    </location>
</feature>
<gene>
    <name evidence="3" type="ORF">WMW72_11845</name>
</gene>
<keyword evidence="2" id="KW-0812">Transmembrane</keyword>
<accession>A0ABU9DKJ2</accession>
<evidence type="ECO:0000313" key="4">
    <source>
        <dbReference type="Proteomes" id="UP001469365"/>
    </source>
</evidence>
<name>A0ABU9DKJ2_9BACL</name>
<keyword evidence="2" id="KW-1133">Transmembrane helix</keyword>
<evidence type="ECO:0000256" key="2">
    <source>
        <dbReference type="SAM" id="Phobius"/>
    </source>
</evidence>
<reference evidence="3 4" key="1">
    <citation type="submission" date="2024-04" db="EMBL/GenBank/DDBJ databases">
        <title>draft genome sequnece of Paenibacillus filicis.</title>
        <authorList>
            <person name="Kim D.-U."/>
        </authorList>
    </citation>
    <scope>NUCLEOTIDE SEQUENCE [LARGE SCALE GENOMIC DNA]</scope>
    <source>
        <strain evidence="3 4">KACC14197</strain>
    </source>
</reference>
<protein>
    <recommendedName>
        <fullName evidence="5">Type 4 fimbrial biogenesis protein PilX N-terminal domain-containing protein</fullName>
    </recommendedName>
</protein>